<dbReference type="InterPro" id="IPR051508">
    <property type="entry name" value="Mito_Carrier_Antiporter"/>
</dbReference>
<feature type="repeat" description="Solcar" evidence="10">
    <location>
        <begin position="203"/>
        <end position="294"/>
    </location>
</feature>
<accession>A0AAN7Q1Z3</accession>
<dbReference type="AlphaFoldDB" id="A0AAN7Q1Z3"/>
<evidence type="ECO:0008006" key="14">
    <source>
        <dbReference type="Google" id="ProtNLM"/>
    </source>
</evidence>
<comment type="caution">
    <text evidence="12">The sequence shown here is derived from an EMBL/GenBank/DDBJ whole genome shotgun (WGS) entry which is preliminary data.</text>
</comment>
<protein>
    <recommendedName>
        <fullName evidence="14">Solute carrier family 25 member 35</fullName>
    </recommendedName>
</protein>
<evidence type="ECO:0000256" key="8">
    <source>
        <dbReference type="ARBA" id="ARBA00023128"/>
    </source>
</evidence>
<keyword evidence="5" id="KW-0677">Repeat</keyword>
<name>A0AAN7Q1Z3_9COLE</name>
<dbReference type="GO" id="GO:0005743">
    <property type="term" value="C:mitochondrial inner membrane"/>
    <property type="evidence" value="ECO:0007669"/>
    <property type="project" value="UniProtKB-SubCell"/>
</dbReference>
<dbReference type="PANTHER" id="PTHR45928:SF1">
    <property type="entry name" value="RE38146P"/>
    <property type="match status" value="1"/>
</dbReference>
<comment type="similarity">
    <text evidence="2 11">Belongs to the mitochondrial carrier (TC 2.A.29) family.</text>
</comment>
<reference evidence="13" key="1">
    <citation type="submission" date="2023-01" db="EMBL/GenBank/DDBJ databases">
        <title>Key to firefly adult light organ development and bioluminescence: homeobox transcription factors regulate luciferase expression and transportation to peroxisome.</title>
        <authorList>
            <person name="Fu X."/>
        </authorList>
    </citation>
    <scope>NUCLEOTIDE SEQUENCE [LARGE SCALE GENOMIC DNA]</scope>
</reference>
<evidence type="ECO:0000256" key="10">
    <source>
        <dbReference type="PROSITE-ProRule" id="PRU00282"/>
    </source>
</evidence>
<gene>
    <name evidence="12" type="ORF">RN001_012802</name>
</gene>
<evidence type="ECO:0000256" key="3">
    <source>
        <dbReference type="ARBA" id="ARBA00022448"/>
    </source>
</evidence>
<keyword evidence="7" id="KW-1133">Transmembrane helix</keyword>
<keyword evidence="9 10" id="KW-0472">Membrane</keyword>
<evidence type="ECO:0000313" key="12">
    <source>
        <dbReference type="EMBL" id="KAK4876380.1"/>
    </source>
</evidence>
<organism evidence="12 13">
    <name type="scientific">Aquatica leii</name>
    <dbReference type="NCBI Taxonomy" id="1421715"/>
    <lineage>
        <taxon>Eukaryota</taxon>
        <taxon>Metazoa</taxon>
        <taxon>Ecdysozoa</taxon>
        <taxon>Arthropoda</taxon>
        <taxon>Hexapoda</taxon>
        <taxon>Insecta</taxon>
        <taxon>Pterygota</taxon>
        <taxon>Neoptera</taxon>
        <taxon>Endopterygota</taxon>
        <taxon>Coleoptera</taxon>
        <taxon>Polyphaga</taxon>
        <taxon>Elateriformia</taxon>
        <taxon>Elateroidea</taxon>
        <taxon>Lampyridae</taxon>
        <taxon>Luciolinae</taxon>
        <taxon>Aquatica</taxon>
    </lineage>
</organism>
<feature type="repeat" description="Solcar" evidence="10">
    <location>
        <begin position="1"/>
        <end position="90"/>
    </location>
</feature>
<evidence type="ECO:0000256" key="6">
    <source>
        <dbReference type="ARBA" id="ARBA00022792"/>
    </source>
</evidence>
<evidence type="ECO:0000256" key="4">
    <source>
        <dbReference type="ARBA" id="ARBA00022692"/>
    </source>
</evidence>
<dbReference type="PROSITE" id="PS50920">
    <property type="entry name" value="SOLCAR"/>
    <property type="match status" value="3"/>
</dbReference>
<keyword evidence="3 11" id="KW-0813">Transport</keyword>
<evidence type="ECO:0000256" key="7">
    <source>
        <dbReference type="ARBA" id="ARBA00022989"/>
    </source>
</evidence>
<dbReference type="Gene3D" id="1.50.40.10">
    <property type="entry name" value="Mitochondrial carrier domain"/>
    <property type="match status" value="1"/>
</dbReference>
<evidence type="ECO:0000256" key="11">
    <source>
        <dbReference type="RuleBase" id="RU000488"/>
    </source>
</evidence>
<keyword evidence="13" id="KW-1185">Reference proteome</keyword>
<evidence type="ECO:0000256" key="5">
    <source>
        <dbReference type="ARBA" id="ARBA00022737"/>
    </source>
</evidence>
<feature type="repeat" description="Solcar" evidence="10">
    <location>
        <begin position="100"/>
        <end position="193"/>
    </location>
</feature>
<evidence type="ECO:0000256" key="2">
    <source>
        <dbReference type="ARBA" id="ARBA00006375"/>
    </source>
</evidence>
<evidence type="ECO:0000256" key="1">
    <source>
        <dbReference type="ARBA" id="ARBA00004448"/>
    </source>
</evidence>
<dbReference type="PANTHER" id="PTHR45928">
    <property type="entry name" value="RE38146P"/>
    <property type="match status" value="1"/>
</dbReference>
<dbReference type="InterPro" id="IPR023395">
    <property type="entry name" value="MCP_dom_sf"/>
</dbReference>
<keyword evidence="4 10" id="KW-0812">Transmembrane</keyword>
<dbReference type="Proteomes" id="UP001353858">
    <property type="component" value="Unassembled WGS sequence"/>
</dbReference>
<dbReference type="EMBL" id="JARPUR010000005">
    <property type="protein sequence ID" value="KAK4876380.1"/>
    <property type="molecule type" value="Genomic_DNA"/>
</dbReference>
<dbReference type="Pfam" id="PF00153">
    <property type="entry name" value="Mito_carr"/>
    <property type="match status" value="3"/>
</dbReference>
<dbReference type="SUPFAM" id="SSF103506">
    <property type="entry name" value="Mitochondrial carrier"/>
    <property type="match status" value="1"/>
</dbReference>
<keyword evidence="8" id="KW-0496">Mitochondrion</keyword>
<evidence type="ECO:0000256" key="9">
    <source>
        <dbReference type="ARBA" id="ARBA00023136"/>
    </source>
</evidence>
<comment type="subcellular location">
    <subcellularLocation>
        <location evidence="1">Mitochondrion inner membrane</location>
        <topology evidence="1">Multi-pass membrane protein</topology>
    </subcellularLocation>
</comment>
<evidence type="ECO:0000313" key="13">
    <source>
        <dbReference type="Proteomes" id="UP001353858"/>
    </source>
</evidence>
<proteinExistence type="inferred from homology"/>
<sequence length="306" mass="33557">MEFVIGGLAAAAAGFFTNPLDVLKTRMQLQGELRARGQHAVHYKNVFHAAVVVIQNDGITGLQKGLSAAVTMHCIRNCVRLGLYQLASNKGLVTDSNGKTVFYKSFCVSAFSGAAGAFCGSPLFLIKTQLQSQTSTSVAVGHQHGRTGTITALRDIYNQQGVRGLWRGANGTMLRALAGSSAQLTSFAMMKDVLNQYSFFRDSPMLRTFTASIIGGIFQVISMTPFDLVSTRLYNQPVDVNGKGLLYKNIPDCFTKIWKTEGFRGFYKGVTANYMRLAPHGALTLVFWDYLKDLHVRVNAPKHRNL</sequence>
<keyword evidence="6" id="KW-0999">Mitochondrion inner membrane</keyword>
<dbReference type="InterPro" id="IPR018108">
    <property type="entry name" value="MCP_transmembrane"/>
</dbReference>